<reference evidence="1" key="1">
    <citation type="submission" date="2021-05" db="EMBL/GenBank/DDBJ databases">
        <authorList>
            <person name="Alioto T."/>
            <person name="Alioto T."/>
            <person name="Gomez Garrido J."/>
        </authorList>
    </citation>
    <scope>NUCLEOTIDE SEQUENCE</scope>
</reference>
<dbReference type="EMBL" id="HBUE01202706">
    <property type="protein sequence ID" value="CAG6530619.1"/>
    <property type="molecule type" value="Transcribed_RNA"/>
</dbReference>
<dbReference type="EMBL" id="HBUE01202705">
    <property type="protein sequence ID" value="CAG6530618.1"/>
    <property type="molecule type" value="Transcribed_RNA"/>
</dbReference>
<accession>A0A8D8K6W1</accession>
<dbReference type="EMBL" id="HBUE01308893">
    <property type="protein sequence ID" value="CAG6582451.1"/>
    <property type="molecule type" value="Transcribed_RNA"/>
</dbReference>
<dbReference type="AlphaFoldDB" id="A0A8D8K6W1"/>
<proteinExistence type="predicted"/>
<name>A0A8D8K6W1_CULPI</name>
<evidence type="ECO:0000313" key="1">
    <source>
        <dbReference type="EMBL" id="CAG6582452.1"/>
    </source>
</evidence>
<dbReference type="EMBL" id="HBUE01202704">
    <property type="protein sequence ID" value="CAG6530616.1"/>
    <property type="molecule type" value="Transcribed_RNA"/>
</dbReference>
<dbReference type="EMBL" id="HBUE01308892">
    <property type="protein sequence ID" value="CAG6582449.1"/>
    <property type="molecule type" value="Transcribed_RNA"/>
</dbReference>
<organism evidence="1">
    <name type="scientific">Culex pipiens</name>
    <name type="common">House mosquito</name>
    <dbReference type="NCBI Taxonomy" id="7175"/>
    <lineage>
        <taxon>Eukaryota</taxon>
        <taxon>Metazoa</taxon>
        <taxon>Ecdysozoa</taxon>
        <taxon>Arthropoda</taxon>
        <taxon>Hexapoda</taxon>
        <taxon>Insecta</taxon>
        <taxon>Pterygota</taxon>
        <taxon>Neoptera</taxon>
        <taxon>Endopterygota</taxon>
        <taxon>Diptera</taxon>
        <taxon>Nematocera</taxon>
        <taxon>Culicoidea</taxon>
        <taxon>Culicidae</taxon>
        <taxon>Culicinae</taxon>
        <taxon>Culicini</taxon>
        <taxon>Culex</taxon>
        <taxon>Culex</taxon>
    </lineage>
</organism>
<protein>
    <submittedName>
        <fullName evidence="1">(northern house mosquito) hypothetical protein</fullName>
    </submittedName>
</protein>
<dbReference type="EMBL" id="HBUE01308894">
    <property type="protein sequence ID" value="CAG6582452.1"/>
    <property type="molecule type" value="Transcribed_RNA"/>
</dbReference>
<sequence length="121" mass="14083">MLLLKVSTTVTCNHLRSWFAEVHLHRFAVFGCCFCLLRSILLLQPACQVLPLVLTEHLRAKRIVAVLPVLFVRLHHHFRDPIRARPEPIHVALFITDRDNLVRKHEFTNRTAKFSAHSFGR</sequence>